<name>A0AB39CDT3_9VIRU</name>
<sequence length="296" mass="32998">MALTEAKQQKLLAGCNSLERKVFEFVPIQESWDAKVINHHYHAAGNSSEHHRLRAALGGLRDRGLVREMTRDHFQRVAVKIRELREPIERERPAIPKLGDNVDINALRRAVVQTPIRNQNTDNQQVNPLAVAVAINSNVDHYIKEGLKIADQEAQVKAAVLTSIAVTEHEKLVGQQVAEIVKVEKVEETEEVPMTQTQAVAAVLPAVADVPSVDSMTRMGELAQKAVKIATQTKSQLTELASLASQIAEETEEQLRDLGEQIDELALTIEETKIDPKQYKKFLQWKALMASLSDDD</sequence>
<evidence type="ECO:0000313" key="2">
    <source>
        <dbReference type="EMBL" id="XDJ15016.1"/>
    </source>
</evidence>
<evidence type="ECO:0000256" key="1">
    <source>
        <dbReference type="SAM" id="Coils"/>
    </source>
</evidence>
<feature type="coiled-coil region" evidence="1">
    <location>
        <begin position="241"/>
        <end position="275"/>
    </location>
</feature>
<reference evidence="2" key="1">
    <citation type="submission" date="2024-07" db="EMBL/GenBank/DDBJ databases">
        <authorList>
            <person name="Bringhurst R.M."/>
            <person name="Homer T.E."/>
        </authorList>
    </citation>
    <scope>NUCLEOTIDE SEQUENCE</scope>
</reference>
<protein>
    <submittedName>
        <fullName evidence="2">Uncharacterized protein</fullName>
    </submittedName>
</protein>
<accession>A0AB39CDT3</accession>
<dbReference type="EMBL" id="PQ015379">
    <property type="protein sequence ID" value="XDJ15016.1"/>
    <property type="molecule type" value="Genomic_DNA"/>
</dbReference>
<proteinExistence type="predicted"/>
<keyword evidence="1" id="KW-0175">Coiled coil</keyword>
<organism evidence="2">
    <name type="scientific">Pseudomonas phage HRDY3</name>
    <dbReference type="NCBI Taxonomy" id="3236930"/>
    <lineage>
        <taxon>Viruses</taxon>
    </lineage>
</organism>